<dbReference type="AlphaFoldDB" id="A0A371ATE7"/>
<evidence type="ECO:0000256" key="7">
    <source>
        <dbReference type="ARBA" id="ARBA00047207"/>
    </source>
</evidence>
<dbReference type="Gene3D" id="1.10.10.10">
    <property type="entry name" value="Winged helix-like DNA-binding domain superfamily/Winged helix DNA-binding domain"/>
    <property type="match status" value="1"/>
</dbReference>
<dbReference type="SMART" id="SM00347">
    <property type="entry name" value="HTH_MARR"/>
    <property type="match status" value="1"/>
</dbReference>
<evidence type="ECO:0000313" key="10">
    <source>
        <dbReference type="Proteomes" id="UP000255036"/>
    </source>
</evidence>
<dbReference type="Pfam" id="PF22381">
    <property type="entry name" value="Staph_reg_Sar_Rot"/>
    <property type="match status" value="1"/>
</dbReference>
<keyword evidence="4" id="KW-0804">Transcription</keyword>
<evidence type="ECO:0000313" key="9">
    <source>
        <dbReference type="EMBL" id="RDU22847.1"/>
    </source>
</evidence>
<dbReference type="GO" id="GO:0005737">
    <property type="term" value="C:cytoplasm"/>
    <property type="evidence" value="ECO:0007669"/>
    <property type="project" value="UniProtKB-SubCell"/>
</dbReference>
<keyword evidence="3" id="KW-0238">DNA-binding</keyword>
<comment type="similarity">
    <text evidence="5">Belongs to the SarZ family.</text>
</comment>
<evidence type="ECO:0000256" key="1">
    <source>
        <dbReference type="ARBA" id="ARBA00004496"/>
    </source>
</evidence>
<dbReference type="EMBL" id="QRCT01000045">
    <property type="protein sequence ID" value="RDU22847.1"/>
    <property type="molecule type" value="Genomic_DNA"/>
</dbReference>
<protein>
    <recommendedName>
        <fullName evidence="6">HTH-type transcriptional regulator SarZ</fullName>
    </recommendedName>
    <alternativeName>
        <fullName evidence="7">Staphylococcal accessory regulator Z</fullName>
    </alternativeName>
</protein>
<dbReference type="InterPro" id="IPR036388">
    <property type="entry name" value="WH-like_DNA-bd_sf"/>
</dbReference>
<evidence type="ECO:0000256" key="5">
    <source>
        <dbReference type="ARBA" id="ARBA00046337"/>
    </source>
</evidence>
<dbReference type="PRINTS" id="PR00598">
    <property type="entry name" value="HTHMARR"/>
</dbReference>
<dbReference type="InterPro" id="IPR000835">
    <property type="entry name" value="HTH_MarR-typ"/>
</dbReference>
<dbReference type="GO" id="GO:0003700">
    <property type="term" value="F:DNA-binding transcription factor activity"/>
    <property type="evidence" value="ECO:0007669"/>
    <property type="project" value="InterPro"/>
</dbReference>
<evidence type="ECO:0000259" key="8">
    <source>
        <dbReference type="PROSITE" id="PS50995"/>
    </source>
</evidence>
<evidence type="ECO:0000256" key="2">
    <source>
        <dbReference type="ARBA" id="ARBA00023015"/>
    </source>
</evidence>
<reference evidence="9 10" key="1">
    <citation type="submission" date="2018-07" db="EMBL/GenBank/DDBJ databases">
        <title>Anaerosacharophilus polymeroproducens gen. nov. sp. nov., an anaerobic bacterium isolated from salt field.</title>
        <authorList>
            <person name="Kim W."/>
            <person name="Yang S.-H."/>
            <person name="Oh J."/>
            <person name="Lee J.-H."/>
            <person name="Kwon K.K."/>
        </authorList>
    </citation>
    <scope>NUCLEOTIDE SEQUENCE [LARGE SCALE GENOMIC DNA]</scope>
    <source>
        <strain evidence="9 10">MCWD5</strain>
    </source>
</reference>
<proteinExistence type="inferred from homology"/>
<dbReference type="GO" id="GO:0003677">
    <property type="term" value="F:DNA binding"/>
    <property type="evidence" value="ECO:0007669"/>
    <property type="project" value="UniProtKB-KW"/>
</dbReference>
<dbReference type="RefSeq" id="WP_115482608.1">
    <property type="nucleotide sequence ID" value="NZ_QRCT01000045.1"/>
</dbReference>
<dbReference type="InterPro" id="IPR036390">
    <property type="entry name" value="WH_DNA-bd_sf"/>
</dbReference>
<dbReference type="Proteomes" id="UP000255036">
    <property type="component" value="Unassembled WGS sequence"/>
</dbReference>
<comment type="subcellular location">
    <subcellularLocation>
        <location evidence="1">Cytoplasm</location>
    </subcellularLocation>
</comment>
<dbReference type="PANTHER" id="PTHR42756">
    <property type="entry name" value="TRANSCRIPTIONAL REGULATOR, MARR"/>
    <property type="match status" value="1"/>
</dbReference>
<dbReference type="OrthoDB" id="5461037at2"/>
<keyword evidence="2" id="KW-0805">Transcription regulation</keyword>
<dbReference type="PROSITE" id="PS50995">
    <property type="entry name" value="HTH_MARR_2"/>
    <property type="match status" value="1"/>
</dbReference>
<feature type="domain" description="HTH marR-type" evidence="8">
    <location>
        <begin position="22"/>
        <end position="150"/>
    </location>
</feature>
<accession>A0A371ATE7</accession>
<comment type="caution">
    <text evidence="9">The sequence shown here is derived from an EMBL/GenBank/DDBJ whole genome shotgun (WGS) entry which is preliminary data.</text>
</comment>
<sequence length="157" mass="17861">MLISEGNGGDNVDVYNTFHEILVNLFNDIMAIEEKAIITEEFKDISNNDMHVIEAIGLDCARNMSAVAKDLSVTVGTLTIAINNLVKKGYVERMRSEKDRRVVLISLSLKGEKAFRHHQDFHEKMIRATVEGMTEEEAQILVRALTNLNNFFKEYQD</sequence>
<dbReference type="PANTHER" id="PTHR42756:SF1">
    <property type="entry name" value="TRANSCRIPTIONAL REPRESSOR OF EMRAB OPERON"/>
    <property type="match status" value="1"/>
</dbReference>
<evidence type="ECO:0000256" key="3">
    <source>
        <dbReference type="ARBA" id="ARBA00023125"/>
    </source>
</evidence>
<dbReference type="SUPFAM" id="SSF46785">
    <property type="entry name" value="Winged helix' DNA-binding domain"/>
    <property type="match status" value="1"/>
</dbReference>
<gene>
    <name evidence="9" type="ORF">DWV06_12665</name>
</gene>
<name>A0A371ATE7_9FIRM</name>
<dbReference type="InterPro" id="IPR055166">
    <property type="entry name" value="Transc_reg_Sar_Rot_HTH"/>
</dbReference>
<keyword evidence="10" id="KW-1185">Reference proteome</keyword>
<evidence type="ECO:0000256" key="6">
    <source>
        <dbReference type="ARBA" id="ARBA00047188"/>
    </source>
</evidence>
<evidence type="ECO:0000256" key="4">
    <source>
        <dbReference type="ARBA" id="ARBA00023163"/>
    </source>
</evidence>
<organism evidence="9 10">
    <name type="scientific">Anaerosacchariphilus polymeriproducens</name>
    <dbReference type="NCBI Taxonomy" id="1812858"/>
    <lineage>
        <taxon>Bacteria</taxon>
        <taxon>Bacillati</taxon>
        <taxon>Bacillota</taxon>
        <taxon>Clostridia</taxon>
        <taxon>Lachnospirales</taxon>
        <taxon>Lachnospiraceae</taxon>
        <taxon>Anaerosacchariphilus</taxon>
    </lineage>
</organism>